<dbReference type="NCBIfam" id="NF002458">
    <property type="entry name" value="PRK01641.1"/>
    <property type="match status" value="1"/>
</dbReference>
<accession>A0ABN1IHJ0</accession>
<comment type="caution">
    <text evidence="13">The sequence shown here is derived from an EMBL/GenBank/DDBJ whole genome shotgun (WGS) entry which is preliminary data.</text>
</comment>
<organism evidence="13 14">
    <name type="scientific">Dokdonella soli</name>
    <dbReference type="NCBI Taxonomy" id="529810"/>
    <lineage>
        <taxon>Bacteria</taxon>
        <taxon>Pseudomonadati</taxon>
        <taxon>Pseudomonadota</taxon>
        <taxon>Gammaproteobacteria</taxon>
        <taxon>Lysobacterales</taxon>
        <taxon>Rhodanobacteraceae</taxon>
        <taxon>Dokdonella</taxon>
    </lineage>
</organism>
<keyword evidence="8 10" id="KW-0456">Lyase</keyword>
<comment type="similarity">
    <text evidence="4 10">Belongs to the LeuD family. LeuD type 1 subfamily.</text>
</comment>
<dbReference type="Pfam" id="PF00694">
    <property type="entry name" value="Aconitase_C"/>
    <property type="match status" value="1"/>
</dbReference>
<evidence type="ECO:0000256" key="9">
    <source>
        <dbReference type="ARBA" id="ARBA00023304"/>
    </source>
</evidence>
<dbReference type="RefSeq" id="WP_343789648.1">
    <property type="nucleotide sequence ID" value="NZ_BAAAEU010000007.1"/>
</dbReference>
<evidence type="ECO:0000256" key="8">
    <source>
        <dbReference type="ARBA" id="ARBA00023239"/>
    </source>
</evidence>
<evidence type="ECO:0000256" key="10">
    <source>
        <dbReference type="HAMAP-Rule" id="MF_01031"/>
    </source>
</evidence>
<comment type="function">
    <text evidence="2 10">Catalyzes the isomerization between 2-isopropylmalate and 3-isopropylmalate, via the formation of 2-isopropylmaleate.</text>
</comment>
<dbReference type="NCBIfam" id="TIGR00171">
    <property type="entry name" value="leuD"/>
    <property type="match status" value="1"/>
</dbReference>
<dbReference type="SUPFAM" id="SSF52016">
    <property type="entry name" value="LeuD/IlvD-like"/>
    <property type="match status" value="1"/>
</dbReference>
<protein>
    <recommendedName>
        <fullName evidence="10">3-isopropylmalate dehydratase small subunit</fullName>
        <ecNumber evidence="10">4.2.1.33</ecNumber>
    </recommendedName>
    <alternativeName>
        <fullName evidence="10">Alpha-IPM isomerase</fullName>
        <shortName evidence="10">IPMI</shortName>
    </alternativeName>
    <alternativeName>
        <fullName evidence="10">Isopropylmalate isomerase</fullName>
    </alternativeName>
</protein>
<evidence type="ECO:0000256" key="11">
    <source>
        <dbReference type="SAM" id="MobiDB-lite"/>
    </source>
</evidence>
<feature type="compositionally biased region" description="Polar residues" evidence="11">
    <location>
        <begin position="206"/>
        <end position="219"/>
    </location>
</feature>
<comment type="pathway">
    <text evidence="3 10">Amino-acid biosynthesis; L-leucine biosynthesis; L-leucine from 3-methyl-2-oxobutanoate: step 2/4.</text>
</comment>
<keyword evidence="7 10" id="KW-0028">Amino-acid biosynthesis</keyword>
<keyword evidence="9 10" id="KW-0100">Branched-chain amino acid biosynthesis</keyword>
<evidence type="ECO:0000313" key="14">
    <source>
        <dbReference type="Proteomes" id="UP001501523"/>
    </source>
</evidence>
<evidence type="ECO:0000256" key="5">
    <source>
        <dbReference type="ARBA" id="ARBA00011271"/>
    </source>
</evidence>
<keyword evidence="14" id="KW-1185">Reference proteome</keyword>
<dbReference type="InterPro" id="IPR000573">
    <property type="entry name" value="AconitaseA/IPMdHydase_ssu_swvl"/>
</dbReference>
<dbReference type="InterPro" id="IPR033940">
    <property type="entry name" value="IPMI_Swivel"/>
</dbReference>
<evidence type="ECO:0000256" key="1">
    <source>
        <dbReference type="ARBA" id="ARBA00000491"/>
    </source>
</evidence>
<feature type="region of interest" description="Disordered" evidence="11">
    <location>
        <begin position="200"/>
        <end position="219"/>
    </location>
</feature>
<dbReference type="InterPro" id="IPR050075">
    <property type="entry name" value="LeuD"/>
</dbReference>
<evidence type="ECO:0000256" key="7">
    <source>
        <dbReference type="ARBA" id="ARBA00022605"/>
    </source>
</evidence>
<evidence type="ECO:0000256" key="2">
    <source>
        <dbReference type="ARBA" id="ARBA00002695"/>
    </source>
</evidence>
<dbReference type="Gene3D" id="3.20.19.10">
    <property type="entry name" value="Aconitase, domain 4"/>
    <property type="match status" value="1"/>
</dbReference>
<dbReference type="EC" id="4.2.1.33" evidence="10"/>
<dbReference type="EMBL" id="BAAAEU010000007">
    <property type="protein sequence ID" value="GAA0713738.1"/>
    <property type="molecule type" value="Genomic_DNA"/>
</dbReference>
<dbReference type="HAMAP" id="MF_01031">
    <property type="entry name" value="LeuD_type1"/>
    <property type="match status" value="1"/>
</dbReference>
<evidence type="ECO:0000259" key="12">
    <source>
        <dbReference type="Pfam" id="PF00694"/>
    </source>
</evidence>
<comment type="subunit">
    <text evidence="5 10">Heterodimer of LeuC and LeuD.</text>
</comment>
<dbReference type="PANTHER" id="PTHR43345">
    <property type="entry name" value="3-ISOPROPYLMALATE DEHYDRATASE SMALL SUBUNIT 2-RELATED-RELATED"/>
    <property type="match status" value="1"/>
</dbReference>
<comment type="catalytic activity">
    <reaction evidence="1 10">
        <text>(2R,3S)-3-isopropylmalate = (2S)-2-isopropylmalate</text>
        <dbReference type="Rhea" id="RHEA:32287"/>
        <dbReference type="ChEBI" id="CHEBI:1178"/>
        <dbReference type="ChEBI" id="CHEBI:35121"/>
        <dbReference type="EC" id="4.2.1.33"/>
    </reaction>
</comment>
<evidence type="ECO:0000313" key="13">
    <source>
        <dbReference type="EMBL" id="GAA0713738.1"/>
    </source>
</evidence>
<gene>
    <name evidence="10 13" type="primary">leuD</name>
    <name evidence="13" type="ORF">GCM10009105_17440</name>
</gene>
<name>A0ABN1IHJ0_9GAMM</name>
<dbReference type="Proteomes" id="UP001501523">
    <property type="component" value="Unassembled WGS sequence"/>
</dbReference>
<evidence type="ECO:0000256" key="6">
    <source>
        <dbReference type="ARBA" id="ARBA00022430"/>
    </source>
</evidence>
<dbReference type="PANTHER" id="PTHR43345:SF5">
    <property type="entry name" value="3-ISOPROPYLMALATE DEHYDRATASE SMALL SUBUNIT"/>
    <property type="match status" value="1"/>
</dbReference>
<proteinExistence type="inferred from homology"/>
<dbReference type="InterPro" id="IPR004431">
    <property type="entry name" value="3-IsopropMal_deHydase_ssu"/>
</dbReference>
<keyword evidence="6 10" id="KW-0432">Leucine biosynthesis</keyword>
<evidence type="ECO:0000256" key="4">
    <source>
        <dbReference type="ARBA" id="ARBA00009845"/>
    </source>
</evidence>
<feature type="domain" description="Aconitase A/isopropylmalate dehydratase small subunit swivel" evidence="12">
    <location>
        <begin position="3"/>
        <end position="127"/>
    </location>
</feature>
<dbReference type="CDD" id="cd01577">
    <property type="entry name" value="IPMI_Swivel"/>
    <property type="match status" value="1"/>
</dbReference>
<dbReference type="InterPro" id="IPR015928">
    <property type="entry name" value="Aconitase/3IPM_dehydase_swvl"/>
</dbReference>
<sequence length="219" mass="24560">MKPVTRLHSRTAVLADENIDTDRIIPARFLTTTERTGLGRLCFHDWRYQSDGSDNPARENPDFPLNSPLAQGCSILVAGRNFGCGSSREHAPWALLDYGIHAVLCSEIADIFRNNALKNGLLAIVIDAAEHRWLLDHPGIELIIDVREQTIELPDGGRIQFQLEPFARHCLLHGVDQLGYLLQHADQIDAFDRERERQEAAIHGCTPQQKQLRSNGVNA</sequence>
<evidence type="ECO:0000256" key="3">
    <source>
        <dbReference type="ARBA" id="ARBA00004729"/>
    </source>
</evidence>
<reference evidence="13 14" key="1">
    <citation type="journal article" date="2019" name="Int. J. Syst. Evol. Microbiol.">
        <title>The Global Catalogue of Microorganisms (GCM) 10K type strain sequencing project: providing services to taxonomists for standard genome sequencing and annotation.</title>
        <authorList>
            <consortium name="The Broad Institute Genomics Platform"/>
            <consortium name="The Broad Institute Genome Sequencing Center for Infectious Disease"/>
            <person name="Wu L."/>
            <person name="Ma J."/>
        </authorList>
    </citation>
    <scope>NUCLEOTIDE SEQUENCE [LARGE SCALE GENOMIC DNA]</scope>
    <source>
        <strain evidence="13 14">JCM 15421</strain>
    </source>
</reference>